<dbReference type="Proteomes" id="UP000032076">
    <property type="component" value="Unassembled WGS sequence"/>
</dbReference>
<evidence type="ECO:0000313" key="2">
    <source>
        <dbReference type="Proteomes" id="UP000032076"/>
    </source>
</evidence>
<evidence type="ECO:0000313" key="1">
    <source>
        <dbReference type="EMBL" id="KIO73030.1"/>
    </source>
</evidence>
<comment type="caution">
    <text evidence="1">The sequence shown here is derived from an EMBL/GenBank/DDBJ whole genome shotgun (WGS) entry which is preliminary data.</text>
</comment>
<proteinExistence type="predicted"/>
<protein>
    <submittedName>
        <fullName evidence="1">Uncharacterized protein</fullName>
    </submittedName>
</protein>
<dbReference type="EMBL" id="JXLU01000068">
    <property type="protein sequence ID" value="KIO73030.1"/>
    <property type="molecule type" value="Genomic_DNA"/>
</dbReference>
<dbReference type="AlphaFoldDB" id="A0ABD4A8U6"/>
<sequence length="49" mass="5584">MKLIGKMGKIFSATWQIKRIIIAFLKIRGSQSPLNIVTCYPWHPVKGNV</sequence>
<reference evidence="1 2" key="1">
    <citation type="submission" date="2015-01" db="EMBL/GenBank/DDBJ databases">
        <title>Draft Genome Sequences of Four Bacillus thermoamylovorans Strains, Isolated From Food Products.</title>
        <authorList>
            <person name="Krawcyk A.O."/>
            <person name="Berendsen E.M."/>
            <person name="Eijlander R.T."/>
            <person name="de Jong A."/>
            <person name="Wells-Bennik M."/>
            <person name="Kuipers O.P."/>
        </authorList>
    </citation>
    <scope>NUCLEOTIDE SEQUENCE [LARGE SCALE GENOMIC DNA]</scope>
    <source>
        <strain evidence="1 2">B4167</strain>
    </source>
</reference>
<name>A0ABD4A8U6_9BACI</name>
<organism evidence="1 2">
    <name type="scientific">Caldibacillus thermoamylovorans</name>
    <dbReference type="NCBI Taxonomy" id="35841"/>
    <lineage>
        <taxon>Bacteria</taxon>
        <taxon>Bacillati</taxon>
        <taxon>Bacillota</taxon>
        <taxon>Bacilli</taxon>
        <taxon>Bacillales</taxon>
        <taxon>Bacillaceae</taxon>
        <taxon>Caldibacillus</taxon>
    </lineage>
</organism>
<gene>
    <name evidence="1" type="ORF">B4167_2487</name>
</gene>
<accession>A0ABD4A8U6</accession>